<dbReference type="AlphaFoldDB" id="A0A1M6PCL0"/>
<reference evidence="3 4" key="1">
    <citation type="submission" date="2016-11" db="EMBL/GenBank/DDBJ databases">
        <authorList>
            <person name="Jaros S."/>
            <person name="Januszkiewicz K."/>
            <person name="Wedrychowicz H."/>
        </authorList>
    </citation>
    <scope>NUCLEOTIDE SEQUENCE [LARGE SCALE GENOMIC DNA]</scope>
    <source>
        <strain evidence="3 4">DSM 21864</strain>
    </source>
</reference>
<feature type="domain" description="DUF3955" evidence="2">
    <location>
        <begin position="3"/>
        <end position="60"/>
    </location>
</feature>
<evidence type="ECO:0000259" key="2">
    <source>
        <dbReference type="Pfam" id="PF13127"/>
    </source>
</evidence>
<dbReference type="STRING" id="1121298.SAMN05444401_0488"/>
<keyword evidence="1" id="KW-0812">Transmembrane</keyword>
<feature type="transmembrane region" description="Helical" evidence="1">
    <location>
        <begin position="37"/>
        <end position="62"/>
    </location>
</feature>
<dbReference type="EMBL" id="FQZO01000015">
    <property type="protein sequence ID" value="SHK05701.1"/>
    <property type="molecule type" value="Genomic_DNA"/>
</dbReference>
<protein>
    <recommendedName>
        <fullName evidence="2">DUF3955 domain-containing protein</fullName>
    </recommendedName>
</protein>
<proteinExistence type="predicted"/>
<dbReference type="Pfam" id="PF13127">
    <property type="entry name" value="DUF3955"/>
    <property type="match status" value="1"/>
</dbReference>
<accession>A0A1M6PCL0</accession>
<keyword evidence="1" id="KW-0472">Membrane</keyword>
<name>A0A1M6PCL0_9CLOT</name>
<keyword evidence="4" id="KW-1185">Reference proteome</keyword>
<dbReference type="RefSeq" id="WP_073012787.1">
    <property type="nucleotide sequence ID" value="NZ_FQZO01000015.1"/>
</dbReference>
<evidence type="ECO:0000313" key="3">
    <source>
        <dbReference type="EMBL" id="SHK05701.1"/>
    </source>
</evidence>
<gene>
    <name evidence="3" type="ORF">SAMN05444401_0488</name>
</gene>
<dbReference type="OrthoDB" id="6194834at2"/>
<dbReference type="InterPro" id="IPR025016">
    <property type="entry name" value="DUF3955"/>
</dbReference>
<organism evidence="3 4">
    <name type="scientific">Clostridium amylolyticum</name>
    <dbReference type="NCBI Taxonomy" id="1121298"/>
    <lineage>
        <taxon>Bacteria</taxon>
        <taxon>Bacillati</taxon>
        <taxon>Bacillota</taxon>
        <taxon>Clostridia</taxon>
        <taxon>Eubacteriales</taxon>
        <taxon>Clostridiaceae</taxon>
        <taxon>Clostridium</taxon>
    </lineage>
</organism>
<evidence type="ECO:0000313" key="4">
    <source>
        <dbReference type="Proteomes" id="UP000184080"/>
    </source>
</evidence>
<keyword evidence="1" id="KW-1133">Transmembrane helix</keyword>
<sequence>MKKYIFSLVSFIIGIACMMAFNIIGSEIAPDGRVIEPFYLIPVGFFFVFIAVISALIVTLFYKVKEGINK</sequence>
<evidence type="ECO:0000256" key="1">
    <source>
        <dbReference type="SAM" id="Phobius"/>
    </source>
</evidence>
<dbReference type="PROSITE" id="PS51257">
    <property type="entry name" value="PROKAR_LIPOPROTEIN"/>
    <property type="match status" value="1"/>
</dbReference>
<feature type="transmembrane region" description="Helical" evidence="1">
    <location>
        <begin position="5"/>
        <end position="25"/>
    </location>
</feature>
<dbReference type="Proteomes" id="UP000184080">
    <property type="component" value="Unassembled WGS sequence"/>
</dbReference>